<dbReference type="Proteomes" id="UP000708208">
    <property type="component" value="Unassembled WGS sequence"/>
</dbReference>
<dbReference type="EMBL" id="CAJVCH010558972">
    <property type="protein sequence ID" value="CAG7831125.1"/>
    <property type="molecule type" value="Genomic_DNA"/>
</dbReference>
<comment type="caution">
    <text evidence="1">The sequence shown here is derived from an EMBL/GenBank/DDBJ whole genome shotgun (WGS) entry which is preliminary data.</text>
</comment>
<organism evidence="1 2">
    <name type="scientific">Allacma fusca</name>
    <dbReference type="NCBI Taxonomy" id="39272"/>
    <lineage>
        <taxon>Eukaryota</taxon>
        <taxon>Metazoa</taxon>
        <taxon>Ecdysozoa</taxon>
        <taxon>Arthropoda</taxon>
        <taxon>Hexapoda</taxon>
        <taxon>Collembola</taxon>
        <taxon>Symphypleona</taxon>
        <taxon>Sminthuridae</taxon>
        <taxon>Allacma</taxon>
    </lineage>
</organism>
<reference evidence="1" key="1">
    <citation type="submission" date="2021-06" db="EMBL/GenBank/DDBJ databases">
        <authorList>
            <person name="Hodson N. C."/>
            <person name="Mongue J. A."/>
            <person name="Jaron S. K."/>
        </authorList>
    </citation>
    <scope>NUCLEOTIDE SEQUENCE</scope>
</reference>
<name>A0A8J2LYR8_9HEXA</name>
<protein>
    <submittedName>
        <fullName evidence="1">Uncharacterized protein</fullName>
    </submittedName>
</protein>
<dbReference type="AlphaFoldDB" id="A0A8J2LYR8"/>
<evidence type="ECO:0000313" key="1">
    <source>
        <dbReference type="EMBL" id="CAG7831125.1"/>
    </source>
</evidence>
<sequence length="77" mass="8861">MTSEFMLLRIQITKYFWMGAITTEDVVRRDVPRHEIVVQQCGNPDLKYKMKRPHAATIQELQVEGSRSASCSSSRFG</sequence>
<gene>
    <name evidence="1" type="ORF">AFUS01_LOCUS40883</name>
</gene>
<keyword evidence="2" id="KW-1185">Reference proteome</keyword>
<evidence type="ECO:0000313" key="2">
    <source>
        <dbReference type="Proteomes" id="UP000708208"/>
    </source>
</evidence>
<accession>A0A8J2LYR8</accession>
<proteinExistence type="predicted"/>